<evidence type="ECO:0000313" key="3">
    <source>
        <dbReference type="RefSeq" id="XP_012863177.1"/>
    </source>
</evidence>
<name>A0ABM0ZTB4_ECHTE</name>
<protein>
    <submittedName>
        <fullName evidence="3">Protein PAXX</fullName>
    </submittedName>
</protein>
<feature type="region of interest" description="Disordered" evidence="1">
    <location>
        <begin position="139"/>
        <end position="203"/>
    </location>
</feature>
<dbReference type="InterPro" id="IPR054134">
    <property type="entry name" value="PAXX_N"/>
</dbReference>
<organism evidence="2 3">
    <name type="scientific">Echinops telfairi</name>
    <name type="common">Lesser hedgehog tenrec</name>
    <dbReference type="NCBI Taxonomy" id="9371"/>
    <lineage>
        <taxon>Eukaryota</taxon>
        <taxon>Metazoa</taxon>
        <taxon>Chordata</taxon>
        <taxon>Craniata</taxon>
        <taxon>Vertebrata</taxon>
        <taxon>Euteleostomi</taxon>
        <taxon>Mammalia</taxon>
        <taxon>Eutheria</taxon>
        <taxon>Afrotheria</taxon>
        <taxon>Tenrecidae</taxon>
        <taxon>Tenrecinae</taxon>
        <taxon>Echinops</taxon>
    </lineage>
</organism>
<evidence type="ECO:0000256" key="1">
    <source>
        <dbReference type="SAM" id="MobiDB-lite"/>
    </source>
</evidence>
<dbReference type="PANTHER" id="PTHR28586">
    <property type="entry name" value="PROTEIN PAXX"/>
    <property type="match status" value="1"/>
</dbReference>
<proteinExistence type="predicted"/>
<accession>A0ABM0ZTB4</accession>
<evidence type="ECO:0000313" key="2">
    <source>
        <dbReference type="Proteomes" id="UP000694863"/>
    </source>
</evidence>
<gene>
    <name evidence="3" type="primary">PAXX</name>
</gene>
<dbReference type="RefSeq" id="XP_012863177.1">
    <property type="nucleotide sequence ID" value="XM_013007723.2"/>
</dbReference>
<dbReference type="InterPro" id="IPR027873">
    <property type="entry name" value="PAXX"/>
</dbReference>
<dbReference type="Pfam" id="PF15384">
    <property type="entry name" value="PAXX"/>
    <property type="match status" value="1"/>
</dbReference>
<dbReference type="CDD" id="cd22286">
    <property type="entry name" value="HD_PAXX_N"/>
    <property type="match status" value="1"/>
</dbReference>
<sequence length="203" mass="21486">MVPPPLSPPLCTLPAGPGPARFVCYCGEDGEGSCSFNLYVTDAVDLWSTCFTPDKLPALKARFGLSAAEDLAPRFKAACEQQGVALTLQEDTASLTLSGGPETLTLDLSKVPGPQAAPRLQALTLGLAERVCRLEQRLATAEETASSPRKDPRWAGPPLFIPDSDSQRGGLGPGVRRRVPGESIINPGFKRKKPAAGVDFEDT</sequence>
<keyword evidence="2" id="KW-1185">Reference proteome</keyword>
<dbReference type="GeneID" id="101641991"/>
<reference evidence="3" key="1">
    <citation type="submission" date="2025-08" db="UniProtKB">
        <authorList>
            <consortium name="RefSeq"/>
        </authorList>
    </citation>
    <scope>IDENTIFICATION</scope>
</reference>
<dbReference type="PANTHER" id="PTHR28586:SF1">
    <property type="entry name" value="PROTEIN PAXX"/>
    <property type="match status" value="1"/>
</dbReference>
<dbReference type="Proteomes" id="UP000694863">
    <property type="component" value="Unplaced"/>
</dbReference>